<organism evidence="1 2">
    <name type="scientific">Smallanthus sonchifolius</name>
    <dbReference type="NCBI Taxonomy" id="185202"/>
    <lineage>
        <taxon>Eukaryota</taxon>
        <taxon>Viridiplantae</taxon>
        <taxon>Streptophyta</taxon>
        <taxon>Embryophyta</taxon>
        <taxon>Tracheophyta</taxon>
        <taxon>Spermatophyta</taxon>
        <taxon>Magnoliopsida</taxon>
        <taxon>eudicotyledons</taxon>
        <taxon>Gunneridae</taxon>
        <taxon>Pentapetalae</taxon>
        <taxon>asterids</taxon>
        <taxon>campanulids</taxon>
        <taxon>Asterales</taxon>
        <taxon>Asteraceae</taxon>
        <taxon>Asteroideae</taxon>
        <taxon>Heliantheae alliance</taxon>
        <taxon>Millerieae</taxon>
        <taxon>Smallanthus</taxon>
    </lineage>
</organism>
<accession>A0ACB9G294</accession>
<dbReference type="Proteomes" id="UP001056120">
    <property type="component" value="Linkage Group LG15"/>
</dbReference>
<reference evidence="2" key="1">
    <citation type="journal article" date="2022" name="Mol. Ecol. Resour.">
        <title>The genomes of chicory, endive, great burdock and yacon provide insights into Asteraceae palaeo-polyploidization history and plant inulin production.</title>
        <authorList>
            <person name="Fan W."/>
            <person name="Wang S."/>
            <person name="Wang H."/>
            <person name="Wang A."/>
            <person name="Jiang F."/>
            <person name="Liu H."/>
            <person name="Zhao H."/>
            <person name="Xu D."/>
            <person name="Zhang Y."/>
        </authorList>
    </citation>
    <scope>NUCLEOTIDE SEQUENCE [LARGE SCALE GENOMIC DNA]</scope>
    <source>
        <strain evidence="2">cv. Yunnan</strain>
    </source>
</reference>
<proteinExistence type="predicted"/>
<name>A0ACB9G294_9ASTR</name>
<evidence type="ECO:0000313" key="2">
    <source>
        <dbReference type="Proteomes" id="UP001056120"/>
    </source>
</evidence>
<protein>
    <submittedName>
        <fullName evidence="1">Uncharacterized protein</fullName>
    </submittedName>
</protein>
<sequence length="147" mass="16613">MVHDSCLQGFKALITDFDSLSNFTIHGHVLRLHMLYESWEDNFGVGFVVMKGNGSAFCVGADIVSVRDMIKKGGANDIDNGDEQLDHMIMMIAYKKWEKILHETIALIRVEPQGIFQFGPTNKTIAAVLWNHKGCYNFGPLIRNYPH</sequence>
<gene>
    <name evidence="1" type="ORF">L1987_46713</name>
</gene>
<dbReference type="EMBL" id="CM042032">
    <property type="protein sequence ID" value="KAI3776922.1"/>
    <property type="molecule type" value="Genomic_DNA"/>
</dbReference>
<evidence type="ECO:0000313" key="1">
    <source>
        <dbReference type="EMBL" id="KAI3776922.1"/>
    </source>
</evidence>
<comment type="caution">
    <text evidence="1">The sequence shown here is derived from an EMBL/GenBank/DDBJ whole genome shotgun (WGS) entry which is preliminary data.</text>
</comment>
<keyword evidence="2" id="KW-1185">Reference proteome</keyword>
<reference evidence="1 2" key="2">
    <citation type="journal article" date="2022" name="Mol. Ecol. Resour.">
        <title>The genomes of chicory, endive, great burdock and yacon provide insights into Asteraceae paleo-polyploidization history and plant inulin production.</title>
        <authorList>
            <person name="Fan W."/>
            <person name="Wang S."/>
            <person name="Wang H."/>
            <person name="Wang A."/>
            <person name="Jiang F."/>
            <person name="Liu H."/>
            <person name="Zhao H."/>
            <person name="Xu D."/>
            <person name="Zhang Y."/>
        </authorList>
    </citation>
    <scope>NUCLEOTIDE SEQUENCE [LARGE SCALE GENOMIC DNA]</scope>
    <source>
        <strain evidence="2">cv. Yunnan</strain>
        <tissue evidence="1">Leaves</tissue>
    </source>
</reference>